<keyword evidence="5" id="KW-0732">Signal</keyword>
<feature type="compositionally biased region" description="Basic and acidic residues" evidence="4">
    <location>
        <begin position="220"/>
        <end position="255"/>
    </location>
</feature>
<feature type="domain" description="Peptidase M14" evidence="7">
    <location>
        <begin position="623"/>
        <end position="895"/>
    </location>
</feature>
<dbReference type="PROSITE" id="PS52035">
    <property type="entry name" value="PEPTIDASE_M14"/>
    <property type="match status" value="1"/>
</dbReference>
<feature type="compositionally biased region" description="Acidic residues" evidence="4">
    <location>
        <begin position="397"/>
        <end position="408"/>
    </location>
</feature>
<evidence type="ECO:0000256" key="3">
    <source>
        <dbReference type="PROSITE-ProRule" id="PRU01379"/>
    </source>
</evidence>
<evidence type="ECO:0000256" key="5">
    <source>
        <dbReference type="SAM" id="SignalP"/>
    </source>
</evidence>
<dbReference type="InterPro" id="IPR000834">
    <property type="entry name" value="Peptidase_M14"/>
</dbReference>
<dbReference type="SMART" id="SM00231">
    <property type="entry name" value="FA58C"/>
    <property type="match status" value="1"/>
</dbReference>
<dbReference type="GO" id="GO:0005615">
    <property type="term" value="C:extracellular space"/>
    <property type="evidence" value="ECO:0007669"/>
    <property type="project" value="TreeGrafter"/>
</dbReference>
<feature type="compositionally biased region" description="Basic and acidic residues" evidence="4">
    <location>
        <begin position="124"/>
        <end position="149"/>
    </location>
</feature>
<evidence type="ECO:0000313" key="9">
    <source>
        <dbReference type="Proteomes" id="UP000297703"/>
    </source>
</evidence>
<dbReference type="PROSITE" id="PS00132">
    <property type="entry name" value="CARBOXYPEPT_ZN_1"/>
    <property type="match status" value="1"/>
</dbReference>
<dbReference type="PROSITE" id="PS01285">
    <property type="entry name" value="FA58C_1"/>
    <property type="match status" value="1"/>
</dbReference>
<dbReference type="Gene3D" id="3.40.630.10">
    <property type="entry name" value="Zn peptidases"/>
    <property type="match status" value="1"/>
</dbReference>
<dbReference type="InterPro" id="IPR008979">
    <property type="entry name" value="Galactose-bd-like_sf"/>
</dbReference>
<dbReference type="SMART" id="SM00631">
    <property type="entry name" value="Zn_pept"/>
    <property type="match status" value="1"/>
</dbReference>
<dbReference type="SUPFAM" id="SSF53187">
    <property type="entry name" value="Zn-dependent exopeptidases"/>
    <property type="match status" value="1"/>
</dbReference>
<dbReference type="EMBL" id="QXTE01000360">
    <property type="protein sequence ID" value="TFJ98911.1"/>
    <property type="molecule type" value="Genomic_DNA"/>
</dbReference>
<dbReference type="OrthoDB" id="10249045at2759"/>
<evidence type="ECO:0000256" key="4">
    <source>
        <dbReference type="SAM" id="MobiDB-lite"/>
    </source>
</evidence>
<feature type="compositionally biased region" description="Basic residues" evidence="4">
    <location>
        <begin position="415"/>
        <end position="425"/>
    </location>
</feature>
<dbReference type="PROSITE" id="PS50022">
    <property type="entry name" value="FA58C_3"/>
    <property type="match status" value="1"/>
</dbReference>
<feature type="region of interest" description="Disordered" evidence="4">
    <location>
        <begin position="1032"/>
        <end position="1065"/>
    </location>
</feature>
<dbReference type="Pfam" id="PF13620">
    <property type="entry name" value="CarboxypepD_reg"/>
    <property type="match status" value="1"/>
</dbReference>
<evidence type="ECO:0000313" key="8">
    <source>
        <dbReference type="EMBL" id="TFJ98911.1"/>
    </source>
</evidence>
<dbReference type="PROSITE" id="PS01286">
    <property type="entry name" value="FA58C_2"/>
    <property type="match status" value="1"/>
</dbReference>
<feature type="compositionally biased region" description="Basic residues" evidence="4">
    <location>
        <begin position="94"/>
        <end position="123"/>
    </location>
</feature>
<dbReference type="InterPro" id="IPR057246">
    <property type="entry name" value="CARBOXYPEPT_ZN_1"/>
</dbReference>
<dbReference type="InterPro" id="IPR000421">
    <property type="entry name" value="FA58C"/>
</dbReference>
<dbReference type="GO" id="GO:0004181">
    <property type="term" value="F:metallocarboxypeptidase activity"/>
    <property type="evidence" value="ECO:0007669"/>
    <property type="project" value="InterPro"/>
</dbReference>
<dbReference type="SUPFAM" id="SSF49785">
    <property type="entry name" value="Galactose-binding domain-like"/>
    <property type="match status" value="1"/>
</dbReference>
<protein>
    <submittedName>
        <fullName evidence="8">Hepatocyte nuclear factor 3-gamma</fullName>
    </submittedName>
</protein>
<comment type="similarity">
    <text evidence="1 3">Belongs to the peptidase M14 family.</text>
</comment>
<dbReference type="PANTHER" id="PTHR11532:SF48">
    <property type="entry name" value="ADIPOCYTE ENHANCER-BINDING PROTEIN 1"/>
    <property type="match status" value="1"/>
</dbReference>
<evidence type="ECO:0000256" key="2">
    <source>
        <dbReference type="ARBA" id="ARBA00023180"/>
    </source>
</evidence>
<dbReference type="STRING" id="55544.A0A4D9DRI3"/>
<feature type="region of interest" description="Disordered" evidence="4">
    <location>
        <begin position="39"/>
        <end position="446"/>
    </location>
</feature>
<dbReference type="GO" id="GO:0006518">
    <property type="term" value="P:peptide metabolic process"/>
    <property type="evidence" value="ECO:0007669"/>
    <property type="project" value="TreeGrafter"/>
</dbReference>
<dbReference type="SUPFAM" id="SSF49464">
    <property type="entry name" value="Carboxypeptidase regulatory domain-like"/>
    <property type="match status" value="1"/>
</dbReference>
<evidence type="ECO:0000259" key="7">
    <source>
        <dbReference type="PROSITE" id="PS52035"/>
    </source>
</evidence>
<organism evidence="8 9">
    <name type="scientific">Platysternon megacephalum</name>
    <name type="common">big-headed turtle</name>
    <dbReference type="NCBI Taxonomy" id="55544"/>
    <lineage>
        <taxon>Eukaryota</taxon>
        <taxon>Metazoa</taxon>
        <taxon>Chordata</taxon>
        <taxon>Craniata</taxon>
        <taxon>Vertebrata</taxon>
        <taxon>Euteleostomi</taxon>
        <taxon>Archelosauria</taxon>
        <taxon>Testudinata</taxon>
        <taxon>Testudines</taxon>
        <taxon>Cryptodira</taxon>
        <taxon>Durocryptodira</taxon>
        <taxon>Testudinoidea</taxon>
        <taxon>Platysternidae</taxon>
        <taxon>Platysternon</taxon>
    </lineage>
</organism>
<keyword evidence="2" id="KW-0325">Glycoprotein</keyword>
<dbReference type="PANTHER" id="PTHR11532">
    <property type="entry name" value="PROTEASE M14 CARBOXYPEPTIDASE"/>
    <property type="match status" value="1"/>
</dbReference>
<dbReference type="GO" id="GO:0008270">
    <property type="term" value="F:zinc ion binding"/>
    <property type="evidence" value="ECO:0007669"/>
    <property type="project" value="InterPro"/>
</dbReference>
<dbReference type="GO" id="GO:0016485">
    <property type="term" value="P:protein processing"/>
    <property type="evidence" value="ECO:0007669"/>
    <property type="project" value="TreeGrafter"/>
</dbReference>
<feature type="compositionally biased region" description="Basic and acidic residues" evidence="4">
    <location>
        <begin position="320"/>
        <end position="332"/>
    </location>
</feature>
<dbReference type="Gene3D" id="2.60.120.260">
    <property type="entry name" value="Galactose-binding domain-like"/>
    <property type="match status" value="1"/>
</dbReference>
<name>A0A4D9DRI3_9SAUR</name>
<reference evidence="8 9" key="1">
    <citation type="submission" date="2019-04" db="EMBL/GenBank/DDBJ databases">
        <title>Draft genome of the big-headed turtle Platysternon megacephalum.</title>
        <authorList>
            <person name="Gong S."/>
        </authorList>
    </citation>
    <scope>NUCLEOTIDE SEQUENCE [LARGE SCALE GENOMIC DNA]</scope>
    <source>
        <strain evidence="8">DO16091913</strain>
        <tissue evidence="8">Muscle</tissue>
    </source>
</reference>
<dbReference type="Pfam" id="PF00754">
    <property type="entry name" value="F5_F8_type_C"/>
    <property type="match status" value="1"/>
</dbReference>
<dbReference type="GO" id="GO:0000977">
    <property type="term" value="F:RNA polymerase II transcription regulatory region sequence-specific DNA binding"/>
    <property type="evidence" value="ECO:0007669"/>
    <property type="project" value="TreeGrafter"/>
</dbReference>
<dbReference type="FunFam" id="2.60.40.1120:FF:000007">
    <property type="entry name" value="Carboxypeptidase X, M14 family member 2"/>
    <property type="match status" value="1"/>
</dbReference>
<feature type="compositionally biased region" description="Basic residues" evidence="4">
    <location>
        <begin position="150"/>
        <end position="173"/>
    </location>
</feature>
<dbReference type="Pfam" id="PF00246">
    <property type="entry name" value="Peptidase_M14"/>
    <property type="match status" value="1"/>
</dbReference>
<dbReference type="InterPro" id="IPR008969">
    <property type="entry name" value="CarboxyPept-like_regulatory"/>
</dbReference>
<dbReference type="AlphaFoldDB" id="A0A4D9DRI3"/>
<feature type="compositionally biased region" description="Basic residues" evidence="4">
    <location>
        <begin position="306"/>
        <end position="319"/>
    </location>
</feature>
<dbReference type="Proteomes" id="UP000297703">
    <property type="component" value="Unassembled WGS sequence"/>
</dbReference>
<evidence type="ECO:0000256" key="1">
    <source>
        <dbReference type="ARBA" id="ARBA00005988"/>
    </source>
</evidence>
<dbReference type="Gene3D" id="2.60.40.1120">
    <property type="entry name" value="Carboxypeptidase-like, regulatory domain"/>
    <property type="match status" value="1"/>
</dbReference>
<dbReference type="InterPro" id="IPR050753">
    <property type="entry name" value="Peptidase_M14_domain"/>
</dbReference>
<comment type="caution">
    <text evidence="8">The sequence shown here is derived from an EMBL/GenBank/DDBJ whole genome shotgun (WGS) entry which is preliminary data.</text>
</comment>
<dbReference type="PRINTS" id="PR00765">
    <property type="entry name" value="CRBOXYPTASEA"/>
</dbReference>
<dbReference type="FunFam" id="3.40.630.10:FF:000223">
    <property type="entry name" value="Uncharacterized protein"/>
    <property type="match status" value="1"/>
</dbReference>
<dbReference type="CDD" id="cd11308">
    <property type="entry name" value="Peptidase_M14NE-CP-C_like"/>
    <property type="match status" value="1"/>
</dbReference>
<reference evidence="8 9" key="2">
    <citation type="submission" date="2019-04" db="EMBL/GenBank/DDBJ databases">
        <title>The genome sequence of big-headed turtle.</title>
        <authorList>
            <person name="Gong S."/>
        </authorList>
    </citation>
    <scope>NUCLEOTIDE SEQUENCE [LARGE SCALE GENOMIC DNA]</scope>
    <source>
        <strain evidence="8">DO16091913</strain>
        <tissue evidence="8">Muscle</tissue>
    </source>
</reference>
<dbReference type="GO" id="GO:0001227">
    <property type="term" value="F:DNA-binding transcription repressor activity, RNA polymerase II-specific"/>
    <property type="evidence" value="ECO:0007669"/>
    <property type="project" value="TreeGrafter"/>
</dbReference>
<proteinExistence type="inferred from homology"/>
<sequence length="1111" mass="126727">MGLAGACRLLPLCLLVGLLTPSPGQPPPELTDDEIEEFLQGFLREVSPEGEEEAGGRGLEEPPEPQGRLKPAGKDKAAKAPTEVEEGTTVKVKEKPKKGKKERPPKPTKKPKEKQPKATKKPKEKQPKATKKPTEKQPKATKKPTEKQPKATKKPKEKPPKATKKPSGGKRPKIPPPTQPYEEEERYRQPERPLIPPPAEKDYDLPETPRITSPYDEEEERSRTYGERDKAGFPEEPDEPRWAEEQEPGSRRNEFQEPPTEPWEPGREDRRPAPDPVLTEKPEPPTLDYNEQIEREDYEDFEYVRRQQKPKKPVSKKKPERPPLEVEEKPKPPVEPPPPPPERDYDEELPLPDYDDMEYGLPQPKKFPSRKEGEGEMETDEERLKPRKPKKGGSSKEEEEVDTDDDKWAEEKTKERKGKPKKPGGKKWETDEDEWTPPEEKIKCPPIGMESHRIEDDQILASSMLRHGLGAQRCRLNMQAGSNEDDFFDGAWCAEDDTRAHWIEVDTRRTTKFTGVITQGRDSQIHDDFVTAFYVGFSNDSQNWVMYSNGYEEMLFRGNVDKDTPVLSEFPEPVVARFIRVYPQIWNGSLCMRLEVLGCPLSTISSYYSQQNEVTSTDNLDFRHHSYKDMRQLMKVVNEECPSITRIYNIGKSFRGLKIYAMEISDKPGEHELGEPEFRYTAGLHGNEVLGRELLLLLMQFLCKEYQDGNPRVRSLVTETRIHLVPSLNPDGYEIASQAGSELGNWALGHWNEEGYDIFENFPDLASVLWAAEERKWVPHRVPNHHIPIPEHYLAEEAHVALEVRAILAWMEKTPFVLGANFQGGEKLATPASPPPDVFQGFVRKAPRLNDFSYLHTNCLELSVYLGCDKFPHASELQQEWENNKESLLTFMEQVHRGIKGVVTDQQGDPIANATIIVGGINHNMKTASSGDYWRILNPGEYRVVARAEGYNPSVKTCNVLYDIGATQCNFVLSRSNWKRIREIMAMNGNRPLRRIPPGRPMTPRERMRLRQRMRQRMRLRQQMRQRMLNATTAGAPPTPAPTTSLPFAFSSTTFAPWSQPPPTAATWETETYTELETVTELETEAGAWEVGTGTAQPLTTAETYTVNFGD</sequence>
<dbReference type="FunFam" id="2.60.120.260:FF:000068">
    <property type="entry name" value="Adipocyte enhancer-binding protein 1"/>
    <property type="match status" value="1"/>
</dbReference>
<feature type="domain" description="F5/8 type C" evidence="6">
    <location>
        <begin position="442"/>
        <end position="599"/>
    </location>
</feature>
<accession>A0A4D9DRI3</accession>
<comment type="caution">
    <text evidence="3">Lacks conserved residue(s) required for the propagation of feature annotation.</text>
</comment>
<feature type="compositionally biased region" description="Low complexity" evidence="4">
    <location>
        <begin position="1032"/>
        <end position="1049"/>
    </location>
</feature>
<feature type="compositionally biased region" description="Basic and acidic residues" evidence="4">
    <location>
        <begin position="264"/>
        <end position="283"/>
    </location>
</feature>
<evidence type="ECO:0000259" key="6">
    <source>
        <dbReference type="PROSITE" id="PS50022"/>
    </source>
</evidence>
<feature type="signal peptide" evidence="5">
    <location>
        <begin position="1"/>
        <end position="24"/>
    </location>
</feature>
<feature type="compositionally biased region" description="Acidic residues" evidence="4">
    <location>
        <begin position="344"/>
        <end position="358"/>
    </location>
</feature>
<feature type="chain" id="PRO_5020028583" evidence="5">
    <location>
        <begin position="25"/>
        <end position="1111"/>
    </location>
</feature>
<keyword evidence="9" id="KW-1185">Reference proteome</keyword>
<dbReference type="CDD" id="cd00057">
    <property type="entry name" value="FA58C"/>
    <property type="match status" value="1"/>
</dbReference>
<gene>
    <name evidence="8" type="ORF">DR999_PMT19099</name>
</gene>